<feature type="compositionally biased region" description="Basic and acidic residues" evidence="1">
    <location>
        <begin position="107"/>
        <end position="116"/>
    </location>
</feature>
<reference evidence="2" key="2">
    <citation type="journal article" date="2023" name="IMA Fungus">
        <title>Comparative genomic study of the Penicillium genus elucidates a diverse pangenome and 15 lateral gene transfer events.</title>
        <authorList>
            <person name="Petersen C."/>
            <person name="Sorensen T."/>
            <person name="Nielsen M.R."/>
            <person name="Sondergaard T.E."/>
            <person name="Sorensen J.L."/>
            <person name="Fitzpatrick D.A."/>
            <person name="Frisvad J.C."/>
            <person name="Nielsen K.L."/>
        </authorList>
    </citation>
    <scope>NUCLEOTIDE SEQUENCE</scope>
    <source>
        <strain evidence="2">IBT 30728</strain>
    </source>
</reference>
<name>A0A9X0BP46_9EURO</name>
<sequence length="531" mass="59462">MGSRVLMYEALDLSSRFQGSKSREDKRHGTFHIFTDQNNEKPTNFTNSIRASRLKKKSSQRVNSLADNGGENLAITAGDYRRKESVTEASHASPRKTSPHSHPTQRTRSEIQRKNDAPLQQVLLKTNVRGSPISAGKKHHPQSQGTRGSKRACLESTDPAQHGPRDPSSLHRRLGHKSIARSLGYSQSSPIRPESQTKWNTKVVPAPRHKVALQPSSHVTQPPVIQVDVPGRNGGKENIPPGAPRPMLTKNFDAVVPLKEYTDVAEDDRQSIRNEQAEQRSGESLIHARPSECDIAPSRVRAVSQKEDLPHRELHSKLKKTPGTVTARRPAAVLTQSLSKPLRHGIEDSLRLKTINAQPMSSLPEDENENSTGEYSTGEVVEFWRPFDGGPYPTLHNVDCSAKLLTCDIRHRVQMTNLVDIPVFTSRRKHSLAHMRPVDFSTSEETRTLTRQLRLVRDRTTMLHNVHIVFSALSSFDFSQYIPSSVSANDSVDAKCQQLTALLLTLIRAWNLAEFLDLYDLRNIFITQTCS</sequence>
<protein>
    <submittedName>
        <fullName evidence="2">Uncharacterized protein</fullName>
    </submittedName>
</protein>
<dbReference type="RefSeq" id="XP_056788074.1">
    <property type="nucleotide sequence ID" value="XM_056937275.1"/>
</dbReference>
<comment type="caution">
    <text evidence="2">The sequence shown here is derived from an EMBL/GenBank/DDBJ whole genome shotgun (WGS) entry which is preliminary data.</text>
</comment>
<evidence type="ECO:0000313" key="3">
    <source>
        <dbReference type="Proteomes" id="UP001148312"/>
    </source>
</evidence>
<keyword evidence="3" id="KW-1185">Reference proteome</keyword>
<proteinExistence type="predicted"/>
<reference evidence="2" key="1">
    <citation type="submission" date="2022-12" db="EMBL/GenBank/DDBJ databases">
        <authorList>
            <person name="Petersen C."/>
        </authorList>
    </citation>
    <scope>NUCLEOTIDE SEQUENCE</scope>
    <source>
        <strain evidence="2">IBT 30728</strain>
    </source>
</reference>
<dbReference type="Proteomes" id="UP001148312">
    <property type="component" value="Unassembled WGS sequence"/>
</dbReference>
<feature type="region of interest" description="Disordered" evidence="1">
    <location>
        <begin position="53"/>
        <end position="171"/>
    </location>
</feature>
<dbReference type="AlphaFoldDB" id="A0A9X0BP46"/>
<feature type="compositionally biased region" description="Basic residues" evidence="1">
    <location>
        <begin position="93"/>
        <end position="105"/>
    </location>
</feature>
<evidence type="ECO:0000313" key="2">
    <source>
        <dbReference type="EMBL" id="KAJ5477530.1"/>
    </source>
</evidence>
<dbReference type="GeneID" id="81627524"/>
<gene>
    <name evidence="2" type="ORF">N7539_007674</name>
</gene>
<dbReference type="EMBL" id="JAPWDQ010000010">
    <property type="protein sequence ID" value="KAJ5477530.1"/>
    <property type="molecule type" value="Genomic_DNA"/>
</dbReference>
<accession>A0A9X0BP46</accession>
<evidence type="ECO:0000256" key="1">
    <source>
        <dbReference type="SAM" id="MobiDB-lite"/>
    </source>
</evidence>
<organism evidence="2 3">
    <name type="scientific">Penicillium diatomitis</name>
    <dbReference type="NCBI Taxonomy" id="2819901"/>
    <lineage>
        <taxon>Eukaryota</taxon>
        <taxon>Fungi</taxon>
        <taxon>Dikarya</taxon>
        <taxon>Ascomycota</taxon>
        <taxon>Pezizomycotina</taxon>
        <taxon>Eurotiomycetes</taxon>
        <taxon>Eurotiomycetidae</taxon>
        <taxon>Eurotiales</taxon>
        <taxon>Aspergillaceae</taxon>
        <taxon>Penicillium</taxon>
    </lineage>
</organism>